<evidence type="ECO:0000313" key="2">
    <source>
        <dbReference type="Proteomes" id="UP000192566"/>
    </source>
</evidence>
<reference evidence="1 2" key="1">
    <citation type="submission" date="2017-02" db="EMBL/GenBank/DDBJ databases">
        <title>The new phylogeny of genus Mycobacterium.</title>
        <authorList>
            <person name="Tortoli E."/>
            <person name="Trovato A."/>
            <person name="Cirillo D.M."/>
        </authorList>
    </citation>
    <scope>NUCLEOTIDE SEQUENCE [LARGE SCALE GENOMIC DNA]</scope>
    <source>
        <strain evidence="1 2">DSM 44471</strain>
    </source>
</reference>
<proteinExistence type="predicted"/>
<protein>
    <submittedName>
        <fullName evidence="1">Uncharacterized protein</fullName>
    </submittedName>
</protein>
<gene>
    <name evidence="1" type="ORF">BST25_11745</name>
</gene>
<organism evidence="1 2">
    <name type="scientific">Mycobacterium heidelbergense</name>
    <dbReference type="NCBI Taxonomy" id="53376"/>
    <lineage>
        <taxon>Bacteria</taxon>
        <taxon>Bacillati</taxon>
        <taxon>Actinomycetota</taxon>
        <taxon>Actinomycetes</taxon>
        <taxon>Mycobacteriales</taxon>
        <taxon>Mycobacteriaceae</taxon>
        <taxon>Mycobacterium</taxon>
        <taxon>Mycobacterium simiae complex</taxon>
    </lineage>
</organism>
<keyword evidence="2" id="KW-1185">Reference proteome</keyword>
<dbReference type="EMBL" id="MVHR01000014">
    <property type="protein sequence ID" value="ORA73689.1"/>
    <property type="molecule type" value="Genomic_DNA"/>
</dbReference>
<accession>A0A1X0DNG4</accession>
<comment type="caution">
    <text evidence="1">The sequence shown here is derived from an EMBL/GenBank/DDBJ whole genome shotgun (WGS) entry which is preliminary data.</text>
</comment>
<evidence type="ECO:0000313" key="1">
    <source>
        <dbReference type="EMBL" id="ORA73689.1"/>
    </source>
</evidence>
<dbReference type="STRING" id="53376.BST25_11745"/>
<name>A0A1X0DNG4_MYCHE</name>
<sequence>MLPNSMPPPGQNRALMMPTRKQTRAQERAARISWERGVNEARLATEATRRAERTAANYEPPPF</sequence>
<dbReference type="AlphaFoldDB" id="A0A1X0DNG4"/>
<dbReference type="Proteomes" id="UP000192566">
    <property type="component" value="Unassembled WGS sequence"/>
</dbReference>
<dbReference type="RefSeq" id="WP_083074177.1">
    <property type="nucleotide sequence ID" value="NZ_AP022615.1"/>
</dbReference>